<dbReference type="Proteomes" id="UP001295423">
    <property type="component" value="Unassembled WGS sequence"/>
</dbReference>
<gene>
    <name evidence="3" type="ORF">CYCCA115_LOCUS13398</name>
</gene>
<proteinExistence type="predicted"/>
<dbReference type="AlphaFoldDB" id="A0AAD2FSS6"/>
<feature type="region of interest" description="Disordered" evidence="1">
    <location>
        <begin position="454"/>
        <end position="481"/>
    </location>
</feature>
<keyword evidence="4" id="KW-1185">Reference proteome</keyword>
<evidence type="ECO:0000313" key="3">
    <source>
        <dbReference type="EMBL" id="CAJ1952119.1"/>
    </source>
</evidence>
<evidence type="ECO:0000256" key="2">
    <source>
        <dbReference type="SAM" id="Phobius"/>
    </source>
</evidence>
<keyword evidence="2" id="KW-1133">Transmembrane helix</keyword>
<feature type="compositionally biased region" description="Low complexity" evidence="1">
    <location>
        <begin position="458"/>
        <end position="468"/>
    </location>
</feature>
<reference evidence="3" key="1">
    <citation type="submission" date="2023-08" db="EMBL/GenBank/DDBJ databases">
        <authorList>
            <person name="Audoor S."/>
            <person name="Bilcke G."/>
        </authorList>
    </citation>
    <scope>NUCLEOTIDE SEQUENCE</scope>
</reference>
<feature type="transmembrane region" description="Helical" evidence="2">
    <location>
        <begin position="505"/>
        <end position="523"/>
    </location>
</feature>
<protein>
    <submittedName>
        <fullName evidence="3">Uncharacterized protein</fullName>
    </submittedName>
</protein>
<dbReference type="EMBL" id="CAKOGP040001799">
    <property type="protein sequence ID" value="CAJ1952119.1"/>
    <property type="molecule type" value="Genomic_DNA"/>
</dbReference>
<keyword evidence="2" id="KW-0472">Membrane</keyword>
<sequence length="553" mass="62135">MNIKLFGDVSNHTISQYKKMKFSALALATVSVLSAVSEAHRTLSADAIERQLNSVDNKAAFLKHIRSLQDEEESSSSVNLTGQYSVRFNSCVSIELDEEEDEHNDQNRNQNNQWYENAVAVKEMLIVDLVSSDSSVPTQEVAMDIGTFVNSIGRMVYEQVESYCTVCQEIEETCASQQEGSTSWHAQHSSKYYDAEQGATIEYVDCDTCALYNCLGTEDEGNRKLNQDQEYDMEAAFEYLEELSQCQAFSVNYQNSEYAEDTDGEYNHDEDQEQNSQSLYVGYMCSEYGAGIQLSFFLDEDCSLATNEFDVSEMIPENSMAGKYLQMSQNLVNGIFENSFSCDNIQFASPFSNQENSNNSTWYNFQYYGNNAEVDGDEDIPAASEYCQALFEDENTMAIECQGMTSQVANGNWMSWMNGNSAQNETAYNETEEAQYDEDDICAAIRSTSKSAWNFRQNNNNNNNNIYSNDRDDNDQQNSGYDYRSFGKYNEEHRVAAAKSSTGTILMYIGVAAAVIAGAVYFTQKKKESNEAKKQSLILEGDAGDYKAEGEIA</sequence>
<evidence type="ECO:0000256" key="1">
    <source>
        <dbReference type="SAM" id="MobiDB-lite"/>
    </source>
</evidence>
<name>A0AAD2FSS6_9STRA</name>
<accession>A0AAD2FSS6</accession>
<keyword evidence="2" id="KW-0812">Transmembrane</keyword>
<evidence type="ECO:0000313" key="4">
    <source>
        <dbReference type="Proteomes" id="UP001295423"/>
    </source>
</evidence>
<organism evidence="3 4">
    <name type="scientific">Cylindrotheca closterium</name>
    <dbReference type="NCBI Taxonomy" id="2856"/>
    <lineage>
        <taxon>Eukaryota</taxon>
        <taxon>Sar</taxon>
        <taxon>Stramenopiles</taxon>
        <taxon>Ochrophyta</taxon>
        <taxon>Bacillariophyta</taxon>
        <taxon>Bacillariophyceae</taxon>
        <taxon>Bacillariophycidae</taxon>
        <taxon>Bacillariales</taxon>
        <taxon>Bacillariaceae</taxon>
        <taxon>Cylindrotheca</taxon>
    </lineage>
</organism>
<comment type="caution">
    <text evidence="3">The sequence shown here is derived from an EMBL/GenBank/DDBJ whole genome shotgun (WGS) entry which is preliminary data.</text>
</comment>